<dbReference type="SUPFAM" id="SSF49265">
    <property type="entry name" value="Fibronectin type III"/>
    <property type="match status" value="3"/>
</dbReference>
<dbReference type="AlphaFoldDB" id="A0AAN7NNC2"/>
<evidence type="ECO:0000256" key="1">
    <source>
        <dbReference type="SAM" id="Phobius"/>
    </source>
</evidence>
<feature type="domain" description="Fibronectin type-III" evidence="2">
    <location>
        <begin position="329"/>
        <end position="422"/>
    </location>
</feature>
<protein>
    <recommendedName>
        <fullName evidence="2">Fibronectin type-III domain-containing protein</fullName>
    </recommendedName>
</protein>
<feature type="domain" description="Fibronectin type-III" evidence="2">
    <location>
        <begin position="140"/>
        <end position="232"/>
    </location>
</feature>
<dbReference type="FunFam" id="2.60.40.10:FF:000869">
    <property type="entry name" value="Protein tyrosine phosphatase, receptor type Q"/>
    <property type="match status" value="1"/>
</dbReference>
<keyword evidence="4" id="KW-1185">Reference proteome</keyword>
<accession>A0AAN7NNC2</accession>
<name>A0AAN7NNC2_MYCAM</name>
<feature type="domain" description="Fibronectin type-III" evidence="2">
    <location>
        <begin position="479"/>
        <end position="565"/>
    </location>
</feature>
<keyword evidence="1" id="KW-0812">Transmembrane</keyword>
<dbReference type="PANTHER" id="PTHR46957:SF1">
    <property type="entry name" value="PHOSPHATIDYLINOSITOL PHOSPHATASE PTPRQ"/>
    <property type="match status" value="1"/>
</dbReference>
<dbReference type="PANTHER" id="PTHR46957">
    <property type="entry name" value="CYTOKINE RECEPTOR"/>
    <property type="match status" value="1"/>
</dbReference>
<evidence type="ECO:0000259" key="2">
    <source>
        <dbReference type="PROSITE" id="PS50853"/>
    </source>
</evidence>
<proteinExistence type="predicted"/>
<dbReference type="EMBL" id="JAUNZN010000001">
    <property type="protein sequence ID" value="KAK4828659.1"/>
    <property type="molecule type" value="Genomic_DNA"/>
</dbReference>
<reference evidence="3 4" key="1">
    <citation type="journal article" date="2023" name="J. Hered.">
        <title>Chromosome-level genome of the wood stork (Mycteria americana) provides insight into avian chromosome evolution.</title>
        <authorList>
            <person name="Flamio R. Jr."/>
            <person name="Ramstad K.M."/>
        </authorList>
    </citation>
    <scope>NUCLEOTIDE SEQUENCE [LARGE SCALE GENOMIC DNA]</scope>
    <source>
        <strain evidence="3">JAX WOST 10</strain>
    </source>
</reference>
<dbReference type="CDD" id="cd00063">
    <property type="entry name" value="FN3"/>
    <property type="match status" value="4"/>
</dbReference>
<dbReference type="InterPro" id="IPR050713">
    <property type="entry name" value="RTP_Phos/Ushers"/>
</dbReference>
<keyword evidence="1" id="KW-0472">Membrane</keyword>
<dbReference type="Gene3D" id="2.60.40.10">
    <property type="entry name" value="Immunoglobulins"/>
    <property type="match status" value="4"/>
</dbReference>
<comment type="caution">
    <text evidence="3">The sequence shown here is derived from an EMBL/GenBank/DDBJ whole genome shotgun (WGS) entry which is preliminary data.</text>
</comment>
<feature type="transmembrane region" description="Helical" evidence="1">
    <location>
        <begin position="109"/>
        <end position="136"/>
    </location>
</feature>
<sequence>MQLLERNDTDSSNQEQSFDFLPNAGAEYAYGNFTSYGNDSDVSMSQSAVLDDLAKYSHYTLWLTASTAFGDGNKTSEIIDVYTDQDMKQMIFKICTKYYKLDIQTNHTFNIYFCFGFRCFISVIHAFIFCLLSLIVPDGSVENLVYQNISSTSVNVSWLPPSQPNGLVFFHVSLSLLQLGTNEILSFLTYNTSIIFDNLEKYTDYILKITPATDKGSSELHALSLHIRTDEDVPESAPIIKTFSNLSTTSVMLSWDPPVKPSGIIISYDLNLFGPERNKSFSTTYNFIILEDLLPFTLYSIYAAARTIKGLGPSAVLQFYTDESVPLAPPQNLTITNYTADSVWLKWDPSPQPNGVIMRYNFKIYQNNTEKLFYQNISGSNHEANLVGLEPFSPYFISVSAFTKLGNGNQFSNAVQFTTMESVLFMYIFLVWLNNSLPLFSKENLQHDEKSGPSLNWFRLAVGSLQLEVVLPKSHVPDAVQNVHCIAMNWQSILVQWDPPASSNGVITHYIITVEGNTTNFSSYDTLHTFRNLLSNITYQFKIKAATSAGDGEEQICNASTLPEKGLVNSQPCLRAQVKLKQGVGVQTVQKLNSPAFHGQSLCQIPGWLSEAELKAIKWKTIEYLAPKISDFEKLPTPRAS</sequence>
<dbReference type="InterPro" id="IPR013783">
    <property type="entry name" value="Ig-like_fold"/>
</dbReference>
<dbReference type="Proteomes" id="UP001333110">
    <property type="component" value="Unassembled WGS sequence"/>
</dbReference>
<dbReference type="InterPro" id="IPR036116">
    <property type="entry name" value="FN3_sf"/>
</dbReference>
<dbReference type="PROSITE" id="PS50853">
    <property type="entry name" value="FN3"/>
    <property type="match status" value="4"/>
</dbReference>
<dbReference type="FunFam" id="2.60.40.10:FF:001685">
    <property type="entry name" value="phosphatidylinositol phosphatase PTPRQ isoform X2"/>
    <property type="match status" value="1"/>
</dbReference>
<keyword evidence="1" id="KW-1133">Transmembrane helix</keyword>
<gene>
    <name evidence="3" type="ORF">QYF61_000377</name>
</gene>
<dbReference type="InterPro" id="IPR003961">
    <property type="entry name" value="FN3_dom"/>
</dbReference>
<feature type="domain" description="Fibronectin type-III" evidence="2">
    <location>
        <begin position="237"/>
        <end position="324"/>
    </location>
</feature>
<dbReference type="SMART" id="SM00060">
    <property type="entry name" value="FN3"/>
    <property type="match status" value="4"/>
</dbReference>
<evidence type="ECO:0000313" key="4">
    <source>
        <dbReference type="Proteomes" id="UP001333110"/>
    </source>
</evidence>
<evidence type="ECO:0000313" key="3">
    <source>
        <dbReference type="EMBL" id="KAK4828659.1"/>
    </source>
</evidence>
<dbReference type="Pfam" id="PF00041">
    <property type="entry name" value="fn3"/>
    <property type="match status" value="4"/>
</dbReference>
<organism evidence="3 4">
    <name type="scientific">Mycteria americana</name>
    <name type="common">Wood stork</name>
    <dbReference type="NCBI Taxonomy" id="33587"/>
    <lineage>
        <taxon>Eukaryota</taxon>
        <taxon>Metazoa</taxon>
        <taxon>Chordata</taxon>
        <taxon>Craniata</taxon>
        <taxon>Vertebrata</taxon>
        <taxon>Euteleostomi</taxon>
        <taxon>Archelosauria</taxon>
        <taxon>Archosauria</taxon>
        <taxon>Dinosauria</taxon>
        <taxon>Saurischia</taxon>
        <taxon>Theropoda</taxon>
        <taxon>Coelurosauria</taxon>
        <taxon>Aves</taxon>
        <taxon>Neognathae</taxon>
        <taxon>Neoaves</taxon>
        <taxon>Aequornithes</taxon>
        <taxon>Ciconiiformes</taxon>
        <taxon>Ciconiidae</taxon>
        <taxon>Mycteria</taxon>
    </lineage>
</organism>
<dbReference type="GO" id="GO:0043235">
    <property type="term" value="C:receptor complex"/>
    <property type="evidence" value="ECO:0007669"/>
    <property type="project" value="TreeGrafter"/>
</dbReference>